<dbReference type="STRING" id="1824.SAMN05444423_1011778"/>
<dbReference type="RefSeq" id="WP_022567071.1">
    <property type="nucleotide sequence ID" value="NZ_BAFO02000033.1"/>
</dbReference>
<evidence type="ECO:0000313" key="2">
    <source>
        <dbReference type="EMBL" id="GAD86816.1"/>
    </source>
</evidence>
<dbReference type="Proteomes" id="UP000017048">
    <property type="component" value="Unassembled WGS sequence"/>
</dbReference>
<evidence type="ECO:0000313" key="3">
    <source>
        <dbReference type="Proteomes" id="UP000017048"/>
    </source>
</evidence>
<dbReference type="PROSITE" id="PS51257">
    <property type="entry name" value="PROKAR_LIPOPROTEIN"/>
    <property type="match status" value="1"/>
</dbReference>
<organism evidence="2 3">
    <name type="scientific">Nocardia asteroides NBRC 15531</name>
    <dbReference type="NCBI Taxonomy" id="1110697"/>
    <lineage>
        <taxon>Bacteria</taxon>
        <taxon>Bacillati</taxon>
        <taxon>Actinomycetota</taxon>
        <taxon>Actinomycetes</taxon>
        <taxon>Mycobacteriales</taxon>
        <taxon>Nocardiaceae</taxon>
        <taxon>Nocardia</taxon>
    </lineage>
</organism>
<dbReference type="GeneID" id="91519199"/>
<evidence type="ECO:0000256" key="1">
    <source>
        <dbReference type="SAM" id="MobiDB-lite"/>
    </source>
</evidence>
<gene>
    <name evidence="2" type="ORF">NCAST_33_01950</name>
</gene>
<dbReference type="EMBL" id="AB685274">
    <property type="protein sequence ID" value="BAO99002.1"/>
    <property type="molecule type" value="Genomic_DNA"/>
</dbReference>
<proteinExistence type="predicted"/>
<feature type="compositionally biased region" description="Low complexity" evidence="1">
    <location>
        <begin position="28"/>
        <end position="42"/>
    </location>
</feature>
<dbReference type="InterPro" id="IPR024520">
    <property type="entry name" value="DUF3558"/>
</dbReference>
<reference evidence="2 3" key="1">
    <citation type="journal article" date="2014" name="BMC Genomics">
        <title>Genome based analysis of type-I polyketide synthase and nonribosomal peptide synthetase gene clusters in seven strains of five representative Nocardia species.</title>
        <authorList>
            <person name="Komaki H."/>
            <person name="Ichikawa N."/>
            <person name="Hosoyama A."/>
            <person name="Takahashi-Nakaguchi A."/>
            <person name="Matsuzawa T."/>
            <person name="Suzuki K."/>
            <person name="Fujita N."/>
            <person name="Gonoi T."/>
        </authorList>
    </citation>
    <scope>NUCLEOTIDE SEQUENCE [LARGE SCALE GENOMIC DNA]</scope>
    <source>
        <strain evidence="2 3">NBRC 15531</strain>
    </source>
</reference>
<sequence length="185" mass="19264">MRAWRAAVLAVTMVGVAGGCSDPEPVQTAPTSSGTTVATTSADPSAGLWDPCTLPDSAISAAGLNTSTKEKDVAGVAFEGWKVCGWQDSGKTYTLTAASTTHTLADARARTDYTSFAETTLGTHRALVSRPIGASHDLACYFSIEVGTGLVEFDVQNRASVKTAGDPCAEVQRLSEAFEPYLPSK</sequence>
<dbReference type="eggNOG" id="ENOG5031EYE">
    <property type="taxonomic scope" value="Bacteria"/>
</dbReference>
<dbReference type="AlphaFoldDB" id="U5EK94"/>
<name>U5EK94_NOCAS</name>
<protein>
    <recommendedName>
        <fullName evidence="4">DUF3558 domain-containing protein</fullName>
    </recommendedName>
</protein>
<evidence type="ECO:0008006" key="4">
    <source>
        <dbReference type="Google" id="ProtNLM"/>
    </source>
</evidence>
<dbReference type="Pfam" id="PF12079">
    <property type="entry name" value="DUF3558"/>
    <property type="match status" value="1"/>
</dbReference>
<dbReference type="EMBL" id="BAFO02000033">
    <property type="protein sequence ID" value="GAD86816.1"/>
    <property type="molecule type" value="Genomic_DNA"/>
</dbReference>
<feature type="region of interest" description="Disordered" evidence="1">
    <location>
        <begin position="19"/>
        <end position="44"/>
    </location>
</feature>
<accession>U5EK94</accession>
<keyword evidence="3" id="KW-1185">Reference proteome</keyword>